<keyword evidence="1 2" id="KW-0456">Lyase</keyword>
<evidence type="ECO:0000313" key="2">
    <source>
        <dbReference type="EMBL" id="QDU39723.1"/>
    </source>
</evidence>
<dbReference type="InterPro" id="IPR013114">
    <property type="entry name" value="FabA_FabZ"/>
</dbReference>
<dbReference type="PANTHER" id="PTHR30272">
    <property type="entry name" value="3-HYDROXYACYL-[ACYL-CARRIER-PROTEIN] DEHYDRATASE"/>
    <property type="match status" value="1"/>
</dbReference>
<dbReference type="PANTHER" id="PTHR30272:SF1">
    <property type="entry name" value="3-HYDROXYACYL-[ACYL-CARRIER-PROTEIN] DEHYDRATASE"/>
    <property type="match status" value="1"/>
</dbReference>
<dbReference type="OrthoDB" id="9787658at2"/>
<dbReference type="GO" id="GO:0019171">
    <property type="term" value="F:(3R)-hydroxyacyl-[acyl-carrier-protein] dehydratase activity"/>
    <property type="evidence" value="ECO:0007669"/>
    <property type="project" value="UniProtKB-EC"/>
</dbReference>
<dbReference type="KEGG" id="mri:Mal4_40700"/>
<name>A0A517ZB48_9PLAN</name>
<evidence type="ECO:0000256" key="1">
    <source>
        <dbReference type="ARBA" id="ARBA00023239"/>
    </source>
</evidence>
<organism evidence="2 3">
    <name type="scientific">Maioricimonas rarisocia</name>
    <dbReference type="NCBI Taxonomy" id="2528026"/>
    <lineage>
        <taxon>Bacteria</taxon>
        <taxon>Pseudomonadati</taxon>
        <taxon>Planctomycetota</taxon>
        <taxon>Planctomycetia</taxon>
        <taxon>Planctomycetales</taxon>
        <taxon>Planctomycetaceae</taxon>
        <taxon>Maioricimonas</taxon>
    </lineage>
</organism>
<gene>
    <name evidence="2" type="primary">fabZ_3</name>
    <name evidence="2" type="ORF">Mal4_40700</name>
</gene>
<dbReference type="EMBL" id="CP036275">
    <property type="protein sequence ID" value="QDU39723.1"/>
    <property type="molecule type" value="Genomic_DNA"/>
</dbReference>
<sequence>MRFSLVDRIVALEAGKSVQAVKNLSIAEEYLADHFPGFPVMPGVLMVETLVQAGAWLMRYTEDFRYSTILMKSAKAVKFNNFVSPGKTLHVTCNVIKQSPEEYTFKASGTVDGTSAVSARLVLQQFNLADNNPDLAGSDERRIEKMRELFSAVWRPEGSTTAS</sequence>
<dbReference type="InterPro" id="IPR029069">
    <property type="entry name" value="HotDog_dom_sf"/>
</dbReference>
<protein>
    <submittedName>
        <fullName evidence="2">3-hydroxyacyl-[acyl-carrier-protein] dehydratase FabZ</fullName>
        <ecNumber evidence="2">4.2.1.59</ecNumber>
    </submittedName>
</protein>
<evidence type="ECO:0000313" key="3">
    <source>
        <dbReference type="Proteomes" id="UP000320496"/>
    </source>
</evidence>
<dbReference type="RefSeq" id="WP_145370879.1">
    <property type="nucleotide sequence ID" value="NZ_CP036275.1"/>
</dbReference>
<reference evidence="2 3" key="1">
    <citation type="submission" date="2019-02" db="EMBL/GenBank/DDBJ databases">
        <title>Deep-cultivation of Planctomycetes and their phenomic and genomic characterization uncovers novel biology.</title>
        <authorList>
            <person name="Wiegand S."/>
            <person name="Jogler M."/>
            <person name="Boedeker C."/>
            <person name="Pinto D."/>
            <person name="Vollmers J."/>
            <person name="Rivas-Marin E."/>
            <person name="Kohn T."/>
            <person name="Peeters S.H."/>
            <person name="Heuer A."/>
            <person name="Rast P."/>
            <person name="Oberbeckmann S."/>
            <person name="Bunk B."/>
            <person name="Jeske O."/>
            <person name="Meyerdierks A."/>
            <person name="Storesund J.E."/>
            <person name="Kallscheuer N."/>
            <person name="Luecker S."/>
            <person name="Lage O.M."/>
            <person name="Pohl T."/>
            <person name="Merkel B.J."/>
            <person name="Hornburger P."/>
            <person name="Mueller R.-W."/>
            <person name="Bruemmer F."/>
            <person name="Labrenz M."/>
            <person name="Spormann A.M."/>
            <person name="Op den Camp H."/>
            <person name="Overmann J."/>
            <person name="Amann R."/>
            <person name="Jetten M.S.M."/>
            <person name="Mascher T."/>
            <person name="Medema M.H."/>
            <person name="Devos D.P."/>
            <person name="Kaster A.-K."/>
            <person name="Ovreas L."/>
            <person name="Rohde M."/>
            <person name="Galperin M.Y."/>
            <person name="Jogler C."/>
        </authorList>
    </citation>
    <scope>NUCLEOTIDE SEQUENCE [LARGE SCALE GENOMIC DNA]</scope>
    <source>
        <strain evidence="2 3">Mal4</strain>
    </source>
</reference>
<dbReference type="Gene3D" id="3.10.129.10">
    <property type="entry name" value="Hotdog Thioesterase"/>
    <property type="match status" value="1"/>
</dbReference>
<dbReference type="AlphaFoldDB" id="A0A517ZB48"/>
<accession>A0A517ZB48</accession>
<dbReference type="SUPFAM" id="SSF54637">
    <property type="entry name" value="Thioesterase/thiol ester dehydrase-isomerase"/>
    <property type="match status" value="1"/>
</dbReference>
<proteinExistence type="predicted"/>
<dbReference type="Pfam" id="PF07977">
    <property type="entry name" value="FabA"/>
    <property type="match status" value="1"/>
</dbReference>
<dbReference type="CDD" id="cd01288">
    <property type="entry name" value="FabZ"/>
    <property type="match status" value="1"/>
</dbReference>
<dbReference type="EC" id="4.2.1.59" evidence="2"/>
<dbReference type="Proteomes" id="UP000320496">
    <property type="component" value="Chromosome"/>
</dbReference>
<keyword evidence="3" id="KW-1185">Reference proteome</keyword>